<evidence type="ECO:0008006" key="4">
    <source>
        <dbReference type="Google" id="ProtNLM"/>
    </source>
</evidence>
<dbReference type="Proteomes" id="UP000218335">
    <property type="component" value="Unassembled WGS sequence"/>
</dbReference>
<dbReference type="EMBL" id="MWUU01000018">
    <property type="protein sequence ID" value="PCF54160.1"/>
    <property type="molecule type" value="Genomic_DNA"/>
</dbReference>
<organism evidence="2 3">
    <name type="scientific">Staphylococcus delphini</name>
    <dbReference type="NCBI Taxonomy" id="53344"/>
    <lineage>
        <taxon>Bacteria</taxon>
        <taxon>Bacillati</taxon>
        <taxon>Bacillota</taxon>
        <taxon>Bacilli</taxon>
        <taxon>Bacillales</taxon>
        <taxon>Staphylococcaceae</taxon>
        <taxon>Staphylococcus</taxon>
        <taxon>Staphylococcus intermedius group</taxon>
    </lineage>
</organism>
<proteinExistence type="predicted"/>
<evidence type="ECO:0000256" key="1">
    <source>
        <dbReference type="SAM" id="MobiDB-lite"/>
    </source>
</evidence>
<name>A0A2A4GVN8_9STAP</name>
<gene>
    <name evidence="2" type="ORF">B5C08_11445</name>
</gene>
<dbReference type="AlphaFoldDB" id="A0A2A4GVN8"/>
<dbReference type="InterPro" id="IPR010064">
    <property type="entry name" value="HK97-gp10_tail"/>
</dbReference>
<dbReference type="Pfam" id="PF04883">
    <property type="entry name" value="HK97-gp10_like"/>
    <property type="match status" value="1"/>
</dbReference>
<accession>A0A2A4GVN8</accession>
<comment type="caution">
    <text evidence="2">The sequence shown here is derived from an EMBL/GenBank/DDBJ whole genome shotgun (WGS) entry which is preliminary data.</text>
</comment>
<reference evidence="2 3" key="1">
    <citation type="journal article" date="2017" name="PLoS ONE">
        <title>Development of a real-time PCR for detection of Staphylococcus pseudintermedius using a novel automated comparison of whole-genome sequences.</title>
        <authorList>
            <person name="Verstappen K.M."/>
            <person name="Huijbregts L."/>
            <person name="Spaninks M."/>
            <person name="Wagenaar J.A."/>
            <person name="Fluit A.C."/>
            <person name="Duim B."/>
        </authorList>
    </citation>
    <scope>NUCLEOTIDE SEQUENCE [LARGE SCALE GENOMIC DNA]</scope>
    <source>
        <strain evidence="2 3">215070706401-1</strain>
    </source>
</reference>
<feature type="region of interest" description="Disordered" evidence="1">
    <location>
        <begin position="45"/>
        <end position="67"/>
    </location>
</feature>
<evidence type="ECO:0000313" key="2">
    <source>
        <dbReference type="EMBL" id="PCF54160.1"/>
    </source>
</evidence>
<feature type="compositionally biased region" description="Basic and acidic residues" evidence="1">
    <location>
        <begin position="47"/>
        <end position="67"/>
    </location>
</feature>
<dbReference type="NCBIfam" id="TIGR01725">
    <property type="entry name" value="phge_HK97_gp10"/>
    <property type="match status" value="1"/>
</dbReference>
<protein>
    <recommendedName>
        <fullName evidence="4">Phage protein, HK97 gp10 family</fullName>
    </recommendedName>
</protein>
<evidence type="ECO:0000313" key="3">
    <source>
        <dbReference type="Proteomes" id="UP000218335"/>
    </source>
</evidence>
<sequence>MPAKISRNDIEQGLMRQQLNFKANQKRVLLAGAMSLIPALKKNTPLSDRKSHAKDHISVSNVKTDKDSGESYVTIGYTKGYAHRIHATEFGTMYQQPQLFITKTEKANRDTVFKAMSTAFRRLNK</sequence>